<protein>
    <submittedName>
        <fullName evidence="1">Uncharacterized protein</fullName>
    </submittedName>
</protein>
<evidence type="ECO:0000313" key="2">
    <source>
        <dbReference type="Proteomes" id="UP000092993"/>
    </source>
</evidence>
<evidence type="ECO:0000313" key="1">
    <source>
        <dbReference type="EMBL" id="OBZ66182.1"/>
    </source>
</evidence>
<sequence>MPAVVMTDLMLRKARNARTDHLTDWRFFFQIDLPCAMSMWFLYMDQHGLGFYDVILVYDKWTVGWKGFSIERLTHLVSLRHDGVHAVRRPACGTDPPRIYSAVEPALGAPPEPGCGGRDVHDGAVVNLFGPALQGVFGTTPIPSMFRGIPFAFVLAILVIDETRKAVVRMDPTPGWHVLLQSFVAKMAW</sequence>
<name>A0A1C7LN48_GRIFR</name>
<accession>A0A1C7LN48</accession>
<comment type="caution">
    <text evidence="1">The sequence shown here is derived from an EMBL/GenBank/DDBJ whole genome shotgun (WGS) entry which is preliminary data.</text>
</comment>
<organism evidence="1 2">
    <name type="scientific">Grifola frondosa</name>
    <name type="common">Maitake</name>
    <name type="synonym">Polyporus frondosus</name>
    <dbReference type="NCBI Taxonomy" id="5627"/>
    <lineage>
        <taxon>Eukaryota</taxon>
        <taxon>Fungi</taxon>
        <taxon>Dikarya</taxon>
        <taxon>Basidiomycota</taxon>
        <taxon>Agaricomycotina</taxon>
        <taxon>Agaricomycetes</taxon>
        <taxon>Polyporales</taxon>
        <taxon>Grifolaceae</taxon>
        <taxon>Grifola</taxon>
    </lineage>
</organism>
<reference evidence="1 2" key="1">
    <citation type="submission" date="2016-03" db="EMBL/GenBank/DDBJ databases">
        <title>Whole genome sequencing of Grifola frondosa 9006-11.</title>
        <authorList>
            <person name="Min B."/>
            <person name="Park H."/>
            <person name="Kim J.-G."/>
            <person name="Cho H."/>
            <person name="Oh Y.-L."/>
            <person name="Kong W.-S."/>
            <person name="Choi I.-G."/>
        </authorList>
    </citation>
    <scope>NUCLEOTIDE SEQUENCE [LARGE SCALE GENOMIC DNA]</scope>
    <source>
        <strain evidence="1 2">9006-11</strain>
    </source>
</reference>
<dbReference type="InterPro" id="IPR023298">
    <property type="entry name" value="ATPase_P-typ_TM_dom_sf"/>
</dbReference>
<dbReference type="EMBL" id="LUGG01000032">
    <property type="protein sequence ID" value="OBZ66182.1"/>
    <property type="molecule type" value="Genomic_DNA"/>
</dbReference>
<dbReference type="Proteomes" id="UP000092993">
    <property type="component" value="Unassembled WGS sequence"/>
</dbReference>
<dbReference type="SUPFAM" id="SSF81665">
    <property type="entry name" value="Calcium ATPase, transmembrane domain M"/>
    <property type="match status" value="1"/>
</dbReference>
<gene>
    <name evidence="1" type="ORF">A0H81_13829</name>
</gene>
<dbReference type="STRING" id="5627.A0A1C7LN48"/>
<dbReference type="Gene3D" id="1.20.1110.10">
    <property type="entry name" value="Calcium-transporting ATPase, transmembrane domain"/>
    <property type="match status" value="1"/>
</dbReference>
<proteinExistence type="predicted"/>
<keyword evidence="2" id="KW-1185">Reference proteome</keyword>
<dbReference type="OrthoDB" id="2681474at2759"/>
<dbReference type="AlphaFoldDB" id="A0A1C7LN48"/>